<dbReference type="NCBIfam" id="TIGR00377">
    <property type="entry name" value="ant_ant_sig"/>
    <property type="match status" value="1"/>
</dbReference>
<evidence type="ECO:0000313" key="6">
    <source>
        <dbReference type="Proteomes" id="UP000253507"/>
    </source>
</evidence>
<feature type="compositionally biased region" description="Basic and acidic residues" evidence="3">
    <location>
        <begin position="133"/>
        <end position="148"/>
    </location>
</feature>
<dbReference type="InterPro" id="IPR036513">
    <property type="entry name" value="STAS_dom_sf"/>
</dbReference>
<proteinExistence type="inferred from homology"/>
<evidence type="ECO:0000256" key="3">
    <source>
        <dbReference type="SAM" id="MobiDB-lite"/>
    </source>
</evidence>
<feature type="region of interest" description="Disordered" evidence="3">
    <location>
        <begin position="123"/>
        <end position="187"/>
    </location>
</feature>
<organism evidence="5 6">
    <name type="scientific">Streptomyces reniochalinae</name>
    <dbReference type="NCBI Taxonomy" id="2250578"/>
    <lineage>
        <taxon>Bacteria</taxon>
        <taxon>Bacillati</taxon>
        <taxon>Actinomycetota</taxon>
        <taxon>Actinomycetes</taxon>
        <taxon>Kitasatosporales</taxon>
        <taxon>Streptomycetaceae</taxon>
        <taxon>Streptomyces</taxon>
    </lineage>
</organism>
<dbReference type="Pfam" id="PF01740">
    <property type="entry name" value="STAS"/>
    <property type="match status" value="1"/>
</dbReference>
<dbReference type="Proteomes" id="UP000253507">
    <property type="component" value="Unassembled WGS sequence"/>
</dbReference>
<feature type="region of interest" description="Disordered" evidence="3">
    <location>
        <begin position="1"/>
        <end position="29"/>
    </location>
</feature>
<evidence type="ECO:0000256" key="2">
    <source>
        <dbReference type="RuleBase" id="RU003749"/>
    </source>
</evidence>
<name>A0A367EG87_9ACTN</name>
<dbReference type="OrthoDB" id="4284170at2"/>
<comment type="similarity">
    <text evidence="1 2">Belongs to the anti-sigma-factor antagonist family.</text>
</comment>
<evidence type="ECO:0000313" key="5">
    <source>
        <dbReference type="EMBL" id="RCG17116.1"/>
    </source>
</evidence>
<dbReference type="InterPro" id="IPR003658">
    <property type="entry name" value="Anti-sigma_ant"/>
</dbReference>
<dbReference type="InterPro" id="IPR002645">
    <property type="entry name" value="STAS_dom"/>
</dbReference>
<dbReference type="PROSITE" id="PS50801">
    <property type="entry name" value="STAS"/>
    <property type="match status" value="1"/>
</dbReference>
<gene>
    <name evidence="5" type="ORF">DQ392_18910</name>
</gene>
<dbReference type="SUPFAM" id="SSF52091">
    <property type="entry name" value="SpoIIaa-like"/>
    <property type="match status" value="1"/>
</dbReference>
<keyword evidence="6" id="KW-1185">Reference proteome</keyword>
<dbReference type="CDD" id="cd07043">
    <property type="entry name" value="STAS_anti-anti-sigma_factors"/>
    <property type="match status" value="1"/>
</dbReference>
<protein>
    <recommendedName>
        <fullName evidence="2">Anti-sigma factor antagonist</fullName>
    </recommendedName>
</protein>
<reference evidence="5 6" key="1">
    <citation type="submission" date="2018-06" db="EMBL/GenBank/DDBJ databases">
        <title>Streptomyces reniochalinae sp. nov. and Streptomyces diacarnus sp. nov. from marine sponges.</title>
        <authorList>
            <person name="Li L."/>
        </authorList>
    </citation>
    <scope>NUCLEOTIDE SEQUENCE [LARGE SCALE GENOMIC DNA]</scope>
    <source>
        <strain evidence="5 6">LHW50302</strain>
    </source>
</reference>
<sequence>MAPHRDESARTLTSAAGEEPPGGTVRSRAGAERTVVELSGEIDLAVVLATTPQLYALTAAPARRLVADLRPVTFIDCSGLALLVDIRSRVLAGGGTFTLVCADARVLRLLRITGLADVLAPVPTLPDEGPDGTPHHETADIAPRHEGADGVPRQEGAGRALLPEQEGRGALPGEGADSASNAQGRET</sequence>
<comment type="caution">
    <text evidence="5">The sequence shown here is derived from an EMBL/GenBank/DDBJ whole genome shotgun (WGS) entry which is preliminary data.</text>
</comment>
<dbReference type="PANTHER" id="PTHR33495">
    <property type="entry name" value="ANTI-SIGMA FACTOR ANTAGONIST TM_1081-RELATED-RELATED"/>
    <property type="match status" value="1"/>
</dbReference>
<feature type="compositionally biased region" description="Polar residues" evidence="3">
    <location>
        <begin position="178"/>
        <end position="187"/>
    </location>
</feature>
<dbReference type="RefSeq" id="WP_114016808.1">
    <property type="nucleotide sequence ID" value="NZ_QOIM01000037.1"/>
</dbReference>
<evidence type="ECO:0000259" key="4">
    <source>
        <dbReference type="PROSITE" id="PS50801"/>
    </source>
</evidence>
<dbReference type="EMBL" id="QOIM01000037">
    <property type="protein sequence ID" value="RCG17116.1"/>
    <property type="molecule type" value="Genomic_DNA"/>
</dbReference>
<dbReference type="GO" id="GO:0043856">
    <property type="term" value="F:anti-sigma factor antagonist activity"/>
    <property type="evidence" value="ECO:0007669"/>
    <property type="project" value="InterPro"/>
</dbReference>
<feature type="domain" description="STAS" evidence="4">
    <location>
        <begin position="35"/>
        <end position="119"/>
    </location>
</feature>
<evidence type="ECO:0000256" key="1">
    <source>
        <dbReference type="ARBA" id="ARBA00009013"/>
    </source>
</evidence>
<dbReference type="PANTHER" id="PTHR33495:SF2">
    <property type="entry name" value="ANTI-SIGMA FACTOR ANTAGONIST TM_1081-RELATED"/>
    <property type="match status" value="1"/>
</dbReference>
<accession>A0A367EG87</accession>
<dbReference type="AlphaFoldDB" id="A0A367EG87"/>
<dbReference type="Gene3D" id="3.30.750.24">
    <property type="entry name" value="STAS domain"/>
    <property type="match status" value="1"/>
</dbReference>